<proteinExistence type="predicted"/>
<evidence type="ECO:0000313" key="2">
    <source>
        <dbReference type="EMBL" id="PKU80500.1"/>
    </source>
</evidence>
<reference evidence="2 3" key="1">
    <citation type="journal article" date="2016" name="Sci. Rep.">
        <title>The Dendrobium catenatum Lindl. genome sequence provides insights into polysaccharide synthase, floral development and adaptive evolution.</title>
        <authorList>
            <person name="Zhang G.Q."/>
            <person name="Xu Q."/>
            <person name="Bian C."/>
            <person name="Tsai W.C."/>
            <person name="Yeh C.M."/>
            <person name="Liu K.W."/>
            <person name="Yoshida K."/>
            <person name="Zhang L.S."/>
            <person name="Chang S.B."/>
            <person name="Chen F."/>
            <person name="Shi Y."/>
            <person name="Su Y.Y."/>
            <person name="Zhang Y.Q."/>
            <person name="Chen L.J."/>
            <person name="Yin Y."/>
            <person name="Lin M."/>
            <person name="Huang H."/>
            <person name="Deng H."/>
            <person name="Wang Z.W."/>
            <person name="Zhu S.L."/>
            <person name="Zhao X."/>
            <person name="Deng C."/>
            <person name="Niu S.C."/>
            <person name="Huang J."/>
            <person name="Wang M."/>
            <person name="Liu G.H."/>
            <person name="Yang H.J."/>
            <person name="Xiao X.J."/>
            <person name="Hsiao Y.Y."/>
            <person name="Wu W.L."/>
            <person name="Chen Y.Y."/>
            <person name="Mitsuda N."/>
            <person name="Ohme-Takagi M."/>
            <person name="Luo Y.B."/>
            <person name="Van de Peer Y."/>
            <person name="Liu Z.J."/>
        </authorList>
    </citation>
    <scope>NUCLEOTIDE SEQUENCE [LARGE SCALE GENOMIC DNA]</scope>
    <source>
        <tissue evidence="2">The whole plant</tissue>
    </source>
</reference>
<sequence length="530" mass="61359">MELTRKWWKSRCLSRGGRDDEDRFFLPTIDDFQPLDSQEQEEMVRSFERAHEQDNHLWRGVFAVFLLGYVVFLIYSIFQQAWNPWELRYHAYFMEDVPSWMLISAGSELGLMLKLCFCFALMVSLLKQCFGQHLVETIPSVPIHPESDKDQLELVFKCSGKSVAALTFKKVYEDCKGDDDWRWMKKLKLRRLDEFDECPRGCEAVENAEDQTNLVAILACLLAVKGMLDGSIFHQRLIWHSFYVGLVLAVFWSYYMLRLPRFRWDVLWLPFGPLSAATICLYVDNILRSSREEIRTLQDYIKAEKPFINTLSTIIQCGREPSSFYTIPSVGRESSFFYTIPSVGREPSSFYTIPSVGREPSSFYTPSVGREPFGCSHSPSVGREPFGCSHSPSIVRRRSLLQTLFPPLPGVEENRCPFTLSPVLAENRLPFTLSPVLAENRHPFTLSPVLAENRCPFTLSQCRQRTLRLFTLSKCGQRTLQLFTLSKCGQRTLMLFTLSKCSREPDLLDRSSHKKYRMKKEKSEVIPNHK</sequence>
<dbReference type="EMBL" id="KZ502343">
    <property type="protein sequence ID" value="PKU80500.1"/>
    <property type="molecule type" value="Genomic_DNA"/>
</dbReference>
<dbReference type="Proteomes" id="UP000233837">
    <property type="component" value="Unassembled WGS sequence"/>
</dbReference>
<protein>
    <submittedName>
        <fullName evidence="2">Uncharacterized protein</fullName>
    </submittedName>
</protein>
<dbReference type="AlphaFoldDB" id="A0A2I0WXX0"/>
<dbReference type="PANTHER" id="PTHR36784:SF1">
    <property type="entry name" value="HISTONE-LYSINE N-METHYLTRANSFERASE"/>
    <property type="match status" value="1"/>
</dbReference>
<evidence type="ECO:0000256" key="1">
    <source>
        <dbReference type="SAM" id="Phobius"/>
    </source>
</evidence>
<gene>
    <name evidence="2" type="ORF">MA16_Dca021801</name>
</gene>
<feature type="transmembrane region" description="Helical" evidence="1">
    <location>
        <begin position="237"/>
        <end position="255"/>
    </location>
</feature>
<keyword evidence="1" id="KW-0812">Transmembrane</keyword>
<dbReference type="PANTHER" id="PTHR36784">
    <property type="entry name" value="HISTONE-LYSINE N-METHYLTRANSFERASE"/>
    <property type="match status" value="1"/>
</dbReference>
<feature type="transmembrane region" description="Helical" evidence="1">
    <location>
        <begin position="98"/>
        <end position="123"/>
    </location>
</feature>
<keyword evidence="1" id="KW-1133">Transmembrane helix</keyword>
<accession>A0A2I0WXX0</accession>
<keyword evidence="1" id="KW-0472">Membrane</keyword>
<evidence type="ECO:0000313" key="3">
    <source>
        <dbReference type="Proteomes" id="UP000233837"/>
    </source>
</evidence>
<keyword evidence="3" id="KW-1185">Reference proteome</keyword>
<organism evidence="2 3">
    <name type="scientific">Dendrobium catenatum</name>
    <dbReference type="NCBI Taxonomy" id="906689"/>
    <lineage>
        <taxon>Eukaryota</taxon>
        <taxon>Viridiplantae</taxon>
        <taxon>Streptophyta</taxon>
        <taxon>Embryophyta</taxon>
        <taxon>Tracheophyta</taxon>
        <taxon>Spermatophyta</taxon>
        <taxon>Magnoliopsida</taxon>
        <taxon>Liliopsida</taxon>
        <taxon>Asparagales</taxon>
        <taxon>Orchidaceae</taxon>
        <taxon>Epidendroideae</taxon>
        <taxon>Malaxideae</taxon>
        <taxon>Dendrobiinae</taxon>
        <taxon>Dendrobium</taxon>
    </lineage>
</organism>
<feature type="transmembrane region" description="Helical" evidence="1">
    <location>
        <begin position="57"/>
        <end position="78"/>
    </location>
</feature>
<name>A0A2I0WXX0_9ASPA</name>
<reference evidence="2 3" key="2">
    <citation type="journal article" date="2017" name="Nature">
        <title>The Apostasia genome and the evolution of orchids.</title>
        <authorList>
            <person name="Zhang G.Q."/>
            <person name="Liu K.W."/>
            <person name="Li Z."/>
            <person name="Lohaus R."/>
            <person name="Hsiao Y.Y."/>
            <person name="Niu S.C."/>
            <person name="Wang J.Y."/>
            <person name="Lin Y.C."/>
            <person name="Xu Q."/>
            <person name="Chen L.J."/>
            <person name="Yoshida K."/>
            <person name="Fujiwara S."/>
            <person name="Wang Z.W."/>
            <person name="Zhang Y.Q."/>
            <person name="Mitsuda N."/>
            <person name="Wang M."/>
            <person name="Liu G.H."/>
            <person name="Pecoraro L."/>
            <person name="Huang H.X."/>
            <person name="Xiao X.J."/>
            <person name="Lin M."/>
            <person name="Wu X.Y."/>
            <person name="Wu W.L."/>
            <person name="Chen Y.Y."/>
            <person name="Chang S.B."/>
            <person name="Sakamoto S."/>
            <person name="Ohme-Takagi M."/>
            <person name="Yagi M."/>
            <person name="Zeng S.J."/>
            <person name="Shen C.Y."/>
            <person name="Yeh C.M."/>
            <person name="Luo Y.B."/>
            <person name="Tsai W.C."/>
            <person name="Van de Peer Y."/>
            <person name="Liu Z.J."/>
        </authorList>
    </citation>
    <scope>NUCLEOTIDE SEQUENCE [LARGE SCALE GENOMIC DNA]</scope>
    <source>
        <tissue evidence="2">The whole plant</tissue>
    </source>
</reference>